<protein>
    <recommendedName>
        <fullName evidence="3">Prokaryotic metallothionein</fullName>
    </recommendedName>
</protein>
<dbReference type="STRING" id="877500.GCA_000935065_00140"/>
<gene>
    <name evidence="1" type="ORF">CRV06_05140</name>
</gene>
<organism evidence="1 2">
    <name type="scientific">Halarcobacter anaerophilus</name>
    <dbReference type="NCBI Taxonomy" id="877500"/>
    <lineage>
        <taxon>Bacteria</taxon>
        <taxon>Pseudomonadati</taxon>
        <taxon>Campylobacterota</taxon>
        <taxon>Epsilonproteobacteria</taxon>
        <taxon>Campylobacterales</taxon>
        <taxon>Arcobacteraceae</taxon>
        <taxon>Halarcobacter</taxon>
    </lineage>
</organism>
<evidence type="ECO:0000313" key="2">
    <source>
        <dbReference type="Proteomes" id="UP000290191"/>
    </source>
</evidence>
<reference evidence="1 2" key="1">
    <citation type="submission" date="2017-10" db="EMBL/GenBank/DDBJ databases">
        <title>Genomics of the genus Arcobacter.</title>
        <authorList>
            <person name="Perez-Cataluna A."/>
            <person name="Figueras M.J."/>
        </authorList>
    </citation>
    <scope>NUCLEOTIDE SEQUENCE [LARGE SCALE GENOMIC DNA]</scope>
    <source>
        <strain evidence="1 2">DSM 24636</strain>
    </source>
</reference>
<dbReference type="AlphaFoldDB" id="A0A4Q0Y4C9"/>
<dbReference type="Proteomes" id="UP000290191">
    <property type="component" value="Unassembled WGS sequence"/>
</dbReference>
<name>A0A4Q0Y4C9_9BACT</name>
<sequence length="73" mass="8598">MIFKILSILAVIFLVYLVFFKKDREKSVKVDEEKIEDEMVECPTCGTYVSKKEGILSNGYYYCSKECLEKKKR</sequence>
<evidence type="ECO:0008006" key="3">
    <source>
        <dbReference type="Google" id="ProtNLM"/>
    </source>
</evidence>
<proteinExistence type="predicted"/>
<dbReference type="InterPro" id="IPR049708">
    <property type="entry name" value="PP0621-like"/>
</dbReference>
<dbReference type="OrthoDB" id="5356091at2"/>
<accession>A0A4Q0Y4C9</accession>
<keyword evidence="2" id="KW-1185">Reference proteome</keyword>
<dbReference type="NCBIfam" id="NF041023">
    <property type="entry name" value="PP0621_fam"/>
    <property type="match status" value="1"/>
</dbReference>
<evidence type="ECO:0000313" key="1">
    <source>
        <dbReference type="EMBL" id="RXJ63579.1"/>
    </source>
</evidence>
<comment type="caution">
    <text evidence="1">The sequence shown here is derived from an EMBL/GenBank/DDBJ whole genome shotgun (WGS) entry which is preliminary data.</text>
</comment>
<dbReference type="RefSeq" id="WP_044414870.1">
    <property type="nucleotide sequence ID" value="NZ_CP041070.1"/>
</dbReference>
<dbReference type="EMBL" id="PDKO01000003">
    <property type="protein sequence ID" value="RXJ63579.1"/>
    <property type="molecule type" value="Genomic_DNA"/>
</dbReference>
<dbReference type="Gene3D" id="2.30.170.10">
    <property type="match status" value="1"/>
</dbReference>